<sequence>MHFSSALTICAFICLLAHAVSGRYFTDVLERNKEKECTVSYDCPNPREVCVGQLCRKNLPCNKDNDCFFYAAADIANGSPHPKCYKVLEEYIVPIGYGICMVSEKVGQVGAVQRLSGSDTDHLDFHHPLLPQNKNNALHRDEVDLKKVLDLTDSLENFLKSHRDKFKELELDVGNVWKHRQ</sequence>
<evidence type="ECO:0000313" key="2">
    <source>
        <dbReference type="EMBL" id="CAI9720425.1"/>
    </source>
</evidence>
<organism evidence="2 3">
    <name type="scientific">Octopus vulgaris</name>
    <name type="common">Common octopus</name>
    <dbReference type="NCBI Taxonomy" id="6645"/>
    <lineage>
        <taxon>Eukaryota</taxon>
        <taxon>Metazoa</taxon>
        <taxon>Spiralia</taxon>
        <taxon>Lophotrochozoa</taxon>
        <taxon>Mollusca</taxon>
        <taxon>Cephalopoda</taxon>
        <taxon>Coleoidea</taxon>
        <taxon>Octopodiformes</taxon>
        <taxon>Octopoda</taxon>
        <taxon>Incirrata</taxon>
        <taxon>Octopodidae</taxon>
        <taxon>Octopus</taxon>
    </lineage>
</organism>
<feature type="signal peptide" evidence="1">
    <location>
        <begin position="1"/>
        <end position="22"/>
    </location>
</feature>
<accession>A0AA36F1P4</accession>
<feature type="chain" id="PRO_5041246391" evidence="1">
    <location>
        <begin position="23"/>
        <end position="181"/>
    </location>
</feature>
<protein>
    <submittedName>
        <fullName evidence="2">Uncharacterized protein</fullName>
    </submittedName>
</protein>
<evidence type="ECO:0000256" key="1">
    <source>
        <dbReference type="SAM" id="SignalP"/>
    </source>
</evidence>
<gene>
    <name evidence="2" type="ORF">OCTVUL_1B021774</name>
</gene>
<keyword evidence="1" id="KW-0732">Signal</keyword>
<keyword evidence="3" id="KW-1185">Reference proteome</keyword>
<proteinExistence type="predicted"/>
<dbReference type="EMBL" id="OX597816">
    <property type="protein sequence ID" value="CAI9720425.1"/>
    <property type="molecule type" value="Genomic_DNA"/>
</dbReference>
<dbReference type="AlphaFoldDB" id="A0AA36F1P4"/>
<dbReference type="Proteomes" id="UP001162480">
    <property type="component" value="Chromosome 3"/>
</dbReference>
<evidence type="ECO:0000313" key="3">
    <source>
        <dbReference type="Proteomes" id="UP001162480"/>
    </source>
</evidence>
<reference evidence="2" key="1">
    <citation type="submission" date="2023-08" db="EMBL/GenBank/DDBJ databases">
        <authorList>
            <person name="Alioto T."/>
            <person name="Alioto T."/>
            <person name="Gomez Garrido J."/>
        </authorList>
    </citation>
    <scope>NUCLEOTIDE SEQUENCE</scope>
</reference>
<name>A0AA36F1P4_OCTVU</name>